<feature type="transmembrane region" description="Helical" evidence="1">
    <location>
        <begin position="316"/>
        <end position="333"/>
    </location>
</feature>
<feature type="transmembrane region" description="Helical" evidence="1">
    <location>
        <begin position="69"/>
        <end position="90"/>
    </location>
</feature>
<proteinExistence type="predicted"/>
<feature type="transmembrane region" description="Helical" evidence="1">
    <location>
        <begin position="205"/>
        <end position="225"/>
    </location>
</feature>
<organism evidence="2 3">
    <name type="scientific">Comamonas testosteroni TK102</name>
    <dbReference type="NCBI Taxonomy" id="1392005"/>
    <lineage>
        <taxon>Bacteria</taxon>
        <taxon>Pseudomonadati</taxon>
        <taxon>Pseudomonadota</taxon>
        <taxon>Betaproteobacteria</taxon>
        <taxon>Burkholderiales</taxon>
        <taxon>Comamonadaceae</taxon>
        <taxon>Comamonas</taxon>
    </lineage>
</organism>
<name>A0A076PRC4_COMTE</name>
<dbReference type="InterPro" id="IPR016035">
    <property type="entry name" value="Acyl_Trfase/lysoPLipase"/>
</dbReference>
<dbReference type="HOGENOM" id="CLU_359315_0_0_4"/>
<accession>A0A076PRC4</accession>
<dbReference type="SUPFAM" id="SSF52151">
    <property type="entry name" value="FabD/lysophospholipase-like"/>
    <property type="match status" value="1"/>
</dbReference>
<feature type="transmembrane region" description="Helical" evidence="1">
    <location>
        <begin position="237"/>
        <end position="256"/>
    </location>
</feature>
<evidence type="ECO:0008006" key="4">
    <source>
        <dbReference type="Google" id="ProtNLM"/>
    </source>
</evidence>
<feature type="transmembrane region" description="Helical" evidence="1">
    <location>
        <begin position="262"/>
        <end position="280"/>
    </location>
</feature>
<dbReference type="Gene3D" id="3.40.1090.10">
    <property type="entry name" value="Cytosolic phospholipase A2 catalytic domain"/>
    <property type="match status" value="1"/>
</dbReference>
<feature type="transmembrane region" description="Helical" evidence="1">
    <location>
        <begin position="12"/>
        <end position="40"/>
    </location>
</feature>
<dbReference type="AlphaFoldDB" id="A0A076PRC4"/>
<keyword evidence="1" id="KW-0472">Membrane</keyword>
<dbReference type="EMBL" id="CP006704">
    <property type="protein sequence ID" value="AIJ45917.1"/>
    <property type="molecule type" value="Genomic_DNA"/>
</dbReference>
<gene>
    <name evidence="2" type="ORF">O987_08910</name>
</gene>
<feature type="transmembrane region" description="Helical" evidence="1">
    <location>
        <begin position="180"/>
        <end position="199"/>
    </location>
</feature>
<keyword evidence="1" id="KW-0812">Transmembrane</keyword>
<protein>
    <recommendedName>
        <fullName evidence="4">PNPLA domain-containing protein</fullName>
    </recommendedName>
</protein>
<reference evidence="2 3" key="1">
    <citation type="journal article" date="2014" name="Genome Announc.">
        <title>Complete Genome Sequence of Polychlorinated Biphenyl Degrader Comamonas testosteroni TK102 (NBRC 109938).</title>
        <authorList>
            <person name="Fukuda K."/>
            <person name="Hosoyama A."/>
            <person name="Tsuchikane K."/>
            <person name="Ohji S."/>
            <person name="Yamazoe A."/>
            <person name="Fujita N."/>
            <person name="Shintani M."/>
            <person name="Kimbara K."/>
        </authorList>
    </citation>
    <scope>NUCLEOTIDE SEQUENCE [LARGE SCALE GENOMIC DNA]</scope>
    <source>
        <strain evidence="2">TK102</strain>
    </source>
</reference>
<dbReference type="KEGG" id="ctes:O987_08910"/>
<feature type="transmembrane region" description="Helical" evidence="1">
    <location>
        <begin position="150"/>
        <end position="168"/>
    </location>
</feature>
<feature type="transmembrane region" description="Helical" evidence="1">
    <location>
        <begin position="345"/>
        <end position="364"/>
    </location>
</feature>
<dbReference type="RefSeq" id="WP_043371703.1">
    <property type="nucleotide sequence ID" value="NZ_CP006704.1"/>
</dbReference>
<evidence type="ECO:0000256" key="1">
    <source>
        <dbReference type="SAM" id="Phobius"/>
    </source>
</evidence>
<evidence type="ECO:0000313" key="3">
    <source>
        <dbReference type="Proteomes" id="UP000028782"/>
    </source>
</evidence>
<dbReference type="Proteomes" id="UP000028782">
    <property type="component" value="Chromosome"/>
</dbReference>
<evidence type="ECO:0000313" key="2">
    <source>
        <dbReference type="EMBL" id="AIJ45917.1"/>
    </source>
</evidence>
<feature type="transmembrane region" description="Helical" evidence="1">
    <location>
        <begin position="126"/>
        <end position="144"/>
    </location>
</feature>
<keyword evidence="1" id="KW-1133">Transmembrane helix</keyword>
<sequence>MQKYSDNRNRPLYDLVFVALSLSRLPMLALIIEFCVLMLVPQAQEILFGLESPILELGVNASARKGGDWMSFVLFVIATILLALSVWYCSRLLSSVHQLRVMPRDVVEEHALPDSMVCAITWVPRCLGTLSIGLAVGSLLMAGVTQNSNARSPMALCLLMPLALAVYAQVLLDRYARPRLAAIVTAAFVVNSTILMLIYPVSDTVQAWVLFYCLPVCGVMGWTWYRKQWNLASSIGAFGTLIANVLALLVAAGIPITAFLPFAILCVTALLPALFHMFVVRRRTLLAWLHQRGPAWVKPAHPLGAARSRTLSEVRTVLFIGVMISVAMLLLLRDERPWLRSSATVVLLFLSSMNFALTTVALVYRRLLPWRPGLVWAPALLFVAVLANNRESIGEEEFHATSGAVLPSSRSRPSEQIEPARRVVVNAHGGGLRAAYFTAQVLARLDDFSCGRFGERLTTTSGVSGGSLGLATYLLARQHFVTHGDALGNTGWTRCSDEQPPDFPLSRLVDSLLINDHLSGVVSTMLTSDLFPGDARRGQSLLNSWQRPYLEKLQSGVSLAMPLSAVTAGRPRIDSYFNATDARTGEGVALSNRYAETSLLPIGLAVLHSARFPVVSPAGRWQPDGGRERLLVDGGYSDNSGAAQLSRAVSRESFGIWLNIDGNPTEGECASATARPDHWMNWTGADALLASRRQRSAEAERQMQARVDEVGAKHRRITLSMPQAYASMKTVEDRCQAARHHRTAPLGWYMSSVTAWDMRFAALAAAASTCKEFSDLCRR</sequence>